<feature type="domain" description="Protein kinase" evidence="1">
    <location>
        <begin position="1"/>
        <end position="337"/>
    </location>
</feature>
<dbReference type="RefSeq" id="XP_037224616.1">
    <property type="nucleotide sequence ID" value="XM_037359521.1"/>
</dbReference>
<sequence>MVLTEMYPEDLLWAARRIFLENSGYRLRPKFHPDYEPAPNASWYEERATHIRPTIMDATRISDGRLVMLKAVSTRVHPHEVEIACLFSSPPLSEDLRNHCIPILEVLQDPDDADLKIIVMPRLIRMAQPLYESVGEVVDAFRQIFEGIEFMHENFVAHRDCSMGNIVQDPTLLYPAGFHPIYTTQDPTNSHRAPVPSLQSYLKYTLGLRSATRVGLGAWPRYFLIDFGLSRRYDPSDGPPAELTIRGLDQSPPEHNKPPWVCNPFPTDIYFLGNTLKHKFLLSKWAGKQWVPLVSLILPVCADLWLIIALQPSLRFLEPLINDMIQEDPALRPTIGH</sequence>
<accession>A0A8H6T665</accession>
<dbReference type="GO" id="GO:0004672">
    <property type="term" value="F:protein kinase activity"/>
    <property type="evidence" value="ECO:0007669"/>
    <property type="project" value="InterPro"/>
</dbReference>
<organism evidence="2 3">
    <name type="scientific">Mycena indigotica</name>
    <dbReference type="NCBI Taxonomy" id="2126181"/>
    <lineage>
        <taxon>Eukaryota</taxon>
        <taxon>Fungi</taxon>
        <taxon>Dikarya</taxon>
        <taxon>Basidiomycota</taxon>
        <taxon>Agaricomycotina</taxon>
        <taxon>Agaricomycetes</taxon>
        <taxon>Agaricomycetidae</taxon>
        <taxon>Agaricales</taxon>
        <taxon>Marasmiineae</taxon>
        <taxon>Mycenaceae</taxon>
        <taxon>Mycena</taxon>
    </lineage>
</organism>
<name>A0A8H6T665_9AGAR</name>
<evidence type="ECO:0000313" key="2">
    <source>
        <dbReference type="EMBL" id="KAF7312508.1"/>
    </source>
</evidence>
<dbReference type="InterPro" id="IPR011009">
    <property type="entry name" value="Kinase-like_dom_sf"/>
</dbReference>
<dbReference type="PROSITE" id="PS50011">
    <property type="entry name" value="PROTEIN_KINASE_DOM"/>
    <property type="match status" value="1"/>
</dbReference>
<gene>
    <name evidence="2" type="ORF">MIND_00264500</name>
</gene>
<protein>
    <submittedName>
        <fullName evidence="2">Protein kinase domain-containing protein</fullName>
    </submittedName>
</protein>
<reference evidence="2" key="1">
    <citation type="submission" date="2020-05" db="EMBL/GenBank/DDBJ databases">
        <title>Mycena genomes resolve the evolution of fungal bioluminescence.</title>
        <authorList>
            <person name="Tsai I.J."/>
        </authorList>
    </citation>
    <scope>NUCLEOTIDE SEQUENCE</scope>
    <source>
        <strain evidence="2">171206Taipei</strain>
    </source>
</reference>
<dbReference type="GeneID" id="59342037"/>
<dbReference type="SUPFAM" id="SSF56112">
    <property type="entry name" value="Protein kinase-like (PK-like)"/>
    <property type="match status" value="1"/>
</dbReference>
<keyword evidence="3" id="KW-1185">Reference proteome</keyword>
<keyword evidence="2" id="KW-0418">Kinase</keyword>
<keyword evidence="2" id="KW-0808">Transferase</keyword>
<dbReference type="OrthoDB" id="5987198at2759"/>
<evidence type="ECO:0000259" key="1">
    <source>
        <dbReference type="PROSITE" id="PS50011"/>
    </source>
</evidence>
<dbReference type="EMBL" id="JACAZF010000002">
    <property type="protein sequence ID" value="KAF7312508.1"/>
    <property type="molecule type" value="Genomic_DNA"/>
</dbReference>
<dbReference type="AlphaFoldDB" id="A0A8H6T665"/>
<evidence type="ECO:0000313" key="3">
    <source>
        <dbReference type="Proteomes" id="UP000636479"/>
    </source>
</evidence>
<dbReference type="Proteomes" id="UP000636479">
    <property type="component" value="Unassembled WGS sequence"/>
</dbReference>
<proteinExistence type="predicted"/>
<dbReference type="InterPro" id="IPR000719">
    <property type="entry name" value="Prot_kinase_dom"/>
</dbReference>
<comment type="caution">
    <text evidence="2">The sequence shown here is derived from an EMBL/GenBank/DDBJ whole genome shotgun (WGS) entry which is preliminary data.</text>
</comment>
<dbReference type="Gene3D" id="1.10.510.10">
    <property type="entry name" value="Transferase(Phosphotransferase) domain 1"/>
    <property type="match status" value="1"/>
</dbReference>
<dbReference type="GO" id="GO:0005524">
    <property type="term" value="F:ATP binding"/>
    <property type="evidence" value="ECO:0007669"/>
    <property type="project" value="InterPro"/>
</dbReference>